<feature type="compositionally biased region" description="Basic and acidic residues" evidence="1">
    <location>
        <begin position="23"/>
        <end position="39"/>
    </location>
</feature>
<sequence>MAEGEGEAFCGIRGGEGSGVRFALEDKSKAPGNERKDGGHSPVLSLKSNHTGHFPLKRRHPWTPRCTHSLPELTPGQRPYRSHSNPSPRPTSKSPDYREEKNGATEGERQREREREQTGWKYGDERREGRKEGGQSQNGNISCLSLIRLAWRSDQLPADASPLA</sequence>
<comment type="caution">
    <text evidence="2">The sequence shown here is derived from an EMBL/GenBank/DDBJ whole genome shotgun (WGS) entry which is preliminary data.</text>
</comment>
<feature type="compositionally biased region" description="Polar residues" evidence="1">
    <location>
        <begin position="82"/>
        <end position="94"/>
    </location>
</feature>
<organism evidence="2 3">
    <name type="scientific">Pleuronectes platessa</name>
    <name type="common">European plaice</name>
    <dbReference type="NCBI Taxonomy" id="8262"/>
    <lineage>
        <taxon>Eukaryota</taxon>
        <taxon>Metazoa</taxon>
        <taxon>Chordata</taxon>
        <taxon>Craniata</taxon>
        <taxon>Vertebrata</taxon>
        <taxon>Euteleostomi</taxon>
        <taxon>Actinopterygii</taxon>
        <taxon>Neopterygii</taxon>
        <taxon>Teleostei</taxon>
        <taxon>Neoteleostei</taxon>
        <taxon>Acanthomorphata</taxon>
        <taxon>Carangaria</taxon>
        <taxon>Pleuronectiformes</taxon>
        <taxon>Pleuronectoidei</taxon>
        <taxon>Pleuronectidae</taxon>
        <taxon>Pleuronectes</taxon>
    </lineage>
</organism>
<evidence type="ECO:0000313" key="3">
    <source>
        <dbReference type="Proteomes" id="UP001153269"/>
    </source>
</evidence>
<proteinExistence type="predicted"/>
<accession>A0A9N7TKA3</accession>
<evidence type="ECO:0000313" key="2">
    <source>
        <dbReference type="EMBL" id="CAB1413263.1"/>
    </source>
</evidence>
<dbReference type="AlphaFoldDB" id="A0A9N7TKA3"/>
<dbReference type="Proteomes" id="UP001153269">
    <property type="component" value="Unassembled WGS sequence"/>
</dbReference>
<evidence type="ECO:0000256" key="1">
    <source>
        <dbReference type="SAM" id="MobiDB-lite"/>
    </source>
</evidence>
<dbReference type="EMBL" id="CADEAL010000047">
    <property type="protein sequence ID" value="CAB1413263.1"/>
    <property type="molecule type" value="Genomic_DNA"/>
</dbReference>
<protein>
    <submittedName>
        <fullName evidence="2">Uncharacterized protein</fullName>
    </submittedName>
</protein>
<keyword evidence="3" id="KW-1185">Reference proteome</keyword>
<name>A0A9N7TKA3_PLEPL</name>
<gene>
    <name evidence="2" type="ORF">PLEPLA_LOCUS963</name>
</gene>
<feature type="compositionally biased region" description="Basic and acidic residues" evidence="1">
    <location>
        <begin position="95"/>
        <end position="133"/>
    </location>
</feature>
<feature type="region of interest" description="Disordered" evidence="1">
    <location>
        <begin position="1"/>
        <end position="141"/>
    </location>
</feature>
<reference evidence="2" key="1">
    <citation type="submission" date="2020-03" db="EMBL/GenBank/DDBJ databases">
        <authorList>
            <person name="Weist P."/>
        </authorList>
    </citation>
    <scope>NUCLEOTIDE SEQUENCE</scope>
</reference>